<keyword evidence="1" id="KW-0812">Transmembrane</keyword>
<keyword evidence="1" id="KW-0472">Membrane</keyword>
<protein>
    <submittedName>
        <fullName evidence="2">Uncharacterized protein</fullName>
    </submittedName>
</protein>
<reference evidence="2 3" key="1">
    <citation type="journal article" date="2021" name="BMC Genomics">
        <title>Telomere-to-telomere genome assembly of asparaginase-producing Trichoderma simmonsii.</title>
        <authorList>
            <person name="Chung D."/>
            <person name="Kwon Y.M."/>
            <person name="Yang Y."/>
        </authorList>
    </citation>
    <scope>NUCLEOTIDE SEQUENCE [LARGE SCALE GENOMIC DNA]</scope>
    <source>
        <strain evidence="2 3">GH-Sj1</strain>
    </source>
</reference>
<keyword evidence="3" id="KW-1185">Reference proteome</keyword>
<feature type="transmembrane region" description="Helical" evidence="1">
    <location>
        <begin position="12"/>
        <end position="32"/>
    </location>
</feature>
<evidence type="ECO:0000313" key="3">
    <source>
        <dbReference type="Proteomes" id="UP000826661"/>
    </source>
</evidence>
<evidence type="ECO:0000313" key="2">
    <source>
        <dbReference type="EMBL" id="QYS95740.1"/>
    </source>
</evidence>
<evidence type="ECO:0000256" key="1">
    <source>
        <dbReference type="SAM" id="Phobius"/>
    </source>
</evidence>
<dbReference type="EMBL" id="CP075865">
    <property type="protein sequence ID" value="QYS95740.1"/>
    <property type="molecule type" value="Genomic_DNA"/>
</dbReference>
<dbReference type="Proteomes" id="UP000826661">
    <property type="component" value="Chromosome II"/>
</dbReference>
<organism evidence="2 3">
    <name type="scientific">Trichoderma simmonsii</name>
    <dbReference type="NCBI Taxonomy" id="1491479"/>
    <lineage>
        <taxon>Eukaryota</taxon>
        <taxon>Fungi</taxon>
        <taxon>Dikarya</taxon>
        <taxon>Ascomycota</taxon>
        <taxon>Pezizomycotina</taxon>
        <taxon>Sordariomycetes</taxon>
        <taxon>Hypocreomycetidae</taxon>
        <taxon>Hypocreales</taxon>
        <taxon>Hypocreaceae</taxon>
        <taxon>Trichoderma</taxon>
    </lineage>
</organism>
<dbReference type="AlphaFoldDB" id="A0A8G0L9S0"/>
<keyword evidence="1" id="KW-1133">Transmembrane helix</keyword>
<accession>A0A8G0L9S0</accession>
<name>A0A8G0L9S0_9HYPO</name>
<sequence>MTCIPGFSFLLFFYFFRSLSIFFVGFLIMFGVGVQRKKAFHHGVIKKTAMGTAQFAILPCLGKFSLDRSRILSLDRLRIFSLDGLRIFSLDRSRIFSFGLCLDCSIPLVAAQSRSTALSVEDNKKGRHTTTEILVTLLASRLRRWSLLYWTNELVHLSGLFCFFC</sequence>
<proteinExistence type="predicted"/>
<gene>
    <name evidence="2" type="ORF">H0G86_003015</name>
</gene>